<accession>D5L2B1</accession>
<reference evidence="1" key="1">
    <citation type="journal article" date="2010" name="Environ. Microbiol.">
        <title>The metavirome of a hypersaline environment.</title>
        <authorList>
            <person name="Santos F."/>
            <person name="Yarza P."/>
            <person name="Parro V."/>
            <person name="Briones C."/>
            <person name="Anton J."/>
        </authorList>
    </citation>
    <scope>NUCLEOTIDE SEQUENCE</scope>
</reference>
<dbReference type="EMBL" id="GU735148">
    <property type="protein sequence ID" value="ADE29170.1"/>
    <property type="molecule type" value="Genomic_DNA"/>
</dbReference>
<sequence length="151" mass="17607">MSLEVRTRKGDVITVEVPDSWVNYWDMDPKAHGGLFTWFGDVGITVVETNPPSIIPDDMLEDEHLVYDYYRDYDWFWETVDGRSHPGDILDRELSSLSHIDSLQQAAIDGHLLSAMAWCLTRTHHGRQHTVADDDYERWLQVQFDIPDRVF</sequence>
<proteinExistence type="predicted"/>
<protein>
    <submittedName>
        <fullName evidence="1">Uncharacterized protein</fullName>
    </submittedName>
</protein>
<name>D5L2B1_9VIRU</name>
<organism evidence="1">
    <name type="scientific">uncultured virus</name>
    <dbReference type="NCBI Taxonomy" id="340016"/>
    <lineage>
        <taxon>Viruses</taxon>
        <taxon>environmental samples</taxon>
    </lineage>
</organism>
<evidence type="ECO:0000313" key="1">
    <source>
        <dbReference type="EMBL" id="ADE29170.1"/>
    </source>
</evidence>